<dbReference type="AlphaFoldDB" id="A0A8H3IYI3"/>
<dbReference type="GO" id="GO:0070761">
    <property type="term" value="C:pre-snoRNP complex"/>
    <property type="evidence" value="ECO:0007669"/>
    <property type="project" value="TreeGrafter"/>
</dbReference>
<dbReference type="GO" id="GO:0000492">
    <property type="term" value="P:box C/D snoRNP assembly"/>
    <property type="evidence" value="ECO:0007669"/>
    <property type="project" value="TreeGrafter"/>
</dbReference>
<comment type="caution">
    <text evidence="16">The sequence shown here is derived from an EMBL/GenBank/DDBJ whole genome shotgun (WGS) entry which is preliminary data.</text>
</comment>
<dbReference type="GO" id="GO:0000463">
    <property type="term" value="P:maturation of LSU-rRNA from tricistronic rRNA transcript (SSU-rRNA, 5.8S rRNA, LSU-rRNA)"/>
    <property type="evidence" value="ECO:0007669"/>
    <property type="project" value="TreeGrafter"/>
</dbReference>
<dbReference type="Pfam" id="PF25790">
    <property type="entry name" value="BCD1"/>
    <property type="match status" value="2"/>
</dbReference>
<evidence type="ECO:0000256" key="6">
    <source>
        <dbReference type="ARBA" id="ARBA00022833"/>
    </source>
</evidence>
<feature type="domain" description="HIT-type" evidence="15">
    <location>
        <begin position="10"/>
        <end position="44"/>
    </location>
</feature>
<organism evidence="16 17">
    <name type="scientific">Heterodermia speciosa</name>
    <dbReference type="NCBI Taxonomy" id="116794"/>
    <lineage>
        <taxon>Eukaryota</taxon>
        <taxon>Fungi</taxon>
        <taxon>Dikarya</taxon>
        <taxon>Ascomycota</taxon>
        <taxon>Pezizomycotina</taxon>
        <taxon>Lecanoromycetes</taxon>
        <taxon>OSLEUM clade</taxon>
        <taxon>Lecanoromycetidae</taxon>
        <taxon>Caliciales</taxon>
        <taxon>Physciaceae</taxon>
        <taxon>Heterodermia</taxon>
    </lineage>
</organism>
<evidence type="ECO:0000256" key="12">
    <source>
        <dbReference type="ARBA" id="ARBA00077531"/>
    </source>
</evidence>
<evidence type="ECO:0000256" key="1">
    <source>
        <dbReference type="ARBA" id="ARBA00022499"/>
    </source>
</evidence>
<feature type="region of interest" description="Disordered" evidence="14">
    <location>
        <begin position="186"/>
        <end position="311"/>
    </location>
</feature>
<evidence type="ECO:0000259" key="15">
    <source>
        <dbReference type="PROSITE" id="PS51083"/>
    </source>
</evidence>
<dbReference type="PANTHER" id="PTHR13483">
    <property type="entry name" value="BOX C_D SNORNA PROTEIN 1-RELATED"/>
    <property type="match status" value="1"/>
</dbReference>
<feature type="compositionally biased region" description="Basic and acidic residues" evidence="14">
    <location>
        <begin position="413"/>
        <end position="423"/>
    </location>
</feature>
<reference evidence="16" key="1">
    <citation type="submission" date="2021-03" db="EMBL/GenBank/DDBJ databases">
        <authorList>
            <person name="Tagirdzhanova G."/>
        </authorList>
    </citation>
    <scope>NUCLEOTIDE SEQUENCE</scope>
</reference>
<dbReference type="Proteomes" id="UP000664521">
    <property type="component" value="Unassembled WGS sequence"/>
</dbReference>
<accession>A0A8H3IYI3</accession>
<keyword evidence="4" id="KW-0479">Metal-binding</keyword>
<name>A0A8H3IYI3_9LECA</name>
<evidence type="ECO:0000313" key="16">
    <source>
        <dbReference type="EMBL" id="CAF9934115.1"/>
    </source>
</evidence>
<keyword evidence="1" id="KW-1017">Isopeptide bond</keyword>
<evidence type="ECO:0000313" key="17">
    <source>
        <dbReference type="Proteomes" id="UP000664521"/>
    </source>
</evidence>
<keyword evidence="6" id="KW-0862">Zinc</keyword>
<evidence type="ECO:0000256" key="10">
    <source>
        <dbReference type="ARBA" id="ARBA00061949"/>
    </source>
</evidence>
<evidence type="ECO:0000256" key="7">
    <source>
        <dbReference type="ARBA" id="ARBA00022843"/>
    </source>
</evidence>
<evidence type="ECO:0000256" key="8">
    <source>
        <dbReference type="ARBA" id="ARBA00049598"/>
    </source>
</evidence>
<dbReference type="PROSITE" id="PS51083">
    <property type="entry name" value="ZF_HIT"/>
    <property type="match status" value="1"/>
</dbReference>
<keyword evidence="3" id="KW-0597">Phosphoprotein</keyword>
<dbReference type="CDD" id="cd23023">
    <property type="entry name" value="zf-HIT_BCD1"/>
    <property type="match status" value="1"/>
</dbReference>
<comment type="function">
    <text evidence="8">Required for box C/D snoRNAs accumulation involved in snoRNA processing, snoRNA transport to the nucleolus and ribosome biogenesis.</text>
</comment>
<dbReference type="Pfam" id="PF04438">
    <property type="entry name" value="zf-HIT"/>
    <property type="match status" value="1"/>
</dbReference>
<dbReference type="PANTHER" id="PTHR13483:SF11">
    <property type="entry name" value="ZINC FINGER HIT DOMAIN-CONTAINING PROTEIN 3"/>
    <property type="match status" value="1"/>
</dbReference>
<comment type="subunit">
    <text evidence="10">Interacts with FBL, SNU13, NOP58, NUFIP1, RUVBL1, RUVBL2 and TAF9. Interacts (via HIT-type zinc finger) with the RUVBL1/RUVBL2 complex in the presence of ADP.</text>
</comment>
<dbReference type="GO" id="GO:0008270">
    <property type="term" value="F:zinc ion binding"/>
    <property type="evidence" value="ECO:0007669"/>
    <property type="project" value="UniProtKB-UniRule"/>
</dbReference>
<dbReference type="InterPro" id="IPR051639">
    <property type="entry name" value="BCD1"/>
</dbReference>
<keyword evidence="2" id="KW-0690">Ribosome biogenesis</keyword>
<evidence type="ECO:0000256" key="13">
    <source>
        <dbReference type="PROSITE-ProRule" id="PRU00453"/>
    </source>
</evidence>
<gene>
    <name evidence="16" type="ORF">HETSPECPRED_009111</name>
</gene>
<feature type="compositionally biased region" description="Basic and acidic residues" evidence="14">
    <location>
        <begin position="248"/>
        <end position="260"/>
    </location>
</feature>
<keyword evidence="17" id="KW-1185">Reference proteome</keyword>
<dbReference type="FunFam" id="3.30.60.190:FF:000001">
    <property type="entry name" value="box C/D snoRNA protein 1"/>
    <property type="match status" value="1"/>
</dbReference>
<sequence>MPDPLLSELCTICHIHPHKYCCPRCFIRTCSLPCSKRHKQWSQCNGVRDPSVYIKRSDLATPKGIDHDYNYLTSIERQLDNAEREATGRGFLLHDEKTGWKQQGLDGPKKGEVPMKAAIERCGAIVERAPEGMARRKQNATMWDRKKHRLIWTVEWIHDDGRKEYGACSEFDALSAAYTAHTQTLNPTEVSRHGDDPLRKKKRKRRAGCSAGSPACDLSTAHDPTRRISVGESYPETGATALQPPLSDDPKDAATIERNDLPSNSKLESQIIGASLASEGASTKGNDSGIPQAKSDDTGQPQSSLPEYPNERSAEAIAGERLVHSLHFYLHVPRQPSPQPVLIPLQPDSTLFTCLRNHLVLEFPTIYALPYPTSELPDSYLTEEAFDKKMQQENYRESVLAKLTGNEEGEIEEPTKQEGDMDARKVQEVLQRDLKCLQ</sequence>
<dbReference type="EMBL" id="CAJPDS010000072">
    <property type="protein sequence ID" value="CAF9934115.1"/>
    <property type="molecule type" value="Genomic_DNA"/>
</dbReference>
<dbReference type="Gene3D" id="3.30.60.190">
    <property type="match status" value="1"/>
</dbReference>
<evidence type="ECO:0000256" key="3">
    <source>
        <dbReference type="ARBA" id="ARBA00022553"/>
    </source>
</evidence>
<evidence type="ECO:0000256" key="14">
    <source>
        <dbReference type="SAM" id="MobiDB-lite"/>
    </source>
</evidence>
<comment type="similarity">
    <text evidence="9">Belongs to the BCD1 family.</text>
</comment>
<dbReference type="InterPro" id="IPR007529">
    <property type="entry name" value="Znf_HIT"/>
</dbReference>
<evidence type="ECO:0000256" key="9">
    <source>
        <dbReference type="ARBA" id="ARBA00049654"/>
    </source>
</evidence>
<evidence type="ECO:0000256" key="5">
    <source>
        <dbReference type="ARBA" id="ARBA00022771"/>
    </source>
</evidence>
<dbReference type="InterPro" id="IPR057721">
    <property type="entry name" value="BCD1_alpha/beta"/>
</dbReference>
<keyword evidence="7" id="KW-0832">Ubl conjugation</keyword>
<dbReference type="GO" id="GO:0005634">
    <property type="term" value="C:nucleus"/>
    <property type="evidence" value="ECO:0007669"/>
    <property type="project" value="TreeGrafter"/>
</dbReference>
<evidence type="ECO:0000256" key="4">
    <source>
        <dbReference type="ARBA" id="ARBA00022723"/>
    </source>
</evidence>
<proteinExistence type="inferred from homology"/>
<dbReference type="GO" id="GO:0048254">
    <property type="term" value="P:snoRNA localization"/>
    <property type="evidence" value="ECO:0007669"/>
    <property type="project" value="TreeGrafter"/>
</dbReference>
<evidence type="ECO:0000256" key="11">
    <source>
        <dbReference type="ARBA" id="ARBA00068630"/>
    </source>
</evidence>
<feature type="region of interest" description="Disordered" evidence="14">
    <location>
        <begin position="403"/>
        <end position="423"/>
    </location>
</feature>
<keyword evidence="5 13" id="KW-0863">Zinc-finger</keyword>
<evidence type="ECO:0000256" key="2">
    <source>
        <dbReference type="ARBA" id="ARBA00022517"/>
    </source>
</evidence>
<protein>
    <recommendedName>
        <fullName evidence="11">Box C/D snoRNA protein 1</fullName>
    </recommendedName>
    <alternativeName>
        <fullName evidence="12">Zinc finger HIT domain-containing protein 6</fullName>
    </alternativeName>
</protein>
<dbReference type="SUPFAM" id="SSF144232">
    <property type="entry name" value="HIT/MYND zinc finger-like"/>
    <property type="match status" value="1"/>
</dbReference>
<dbReference type="OrthoDB" id="272357at2759"/>